<accession>A0AAD8RKI8</accession>
<keyword evidence="1" id="KW-0479">Metal-binding</keyword>
<reference evidence="3" key="1">
    <citation type="submission" date="2023-07" db="EMBL/GenBank/DDBJ databases">
        <title>A chromosome-level genome assembly of Lolium multiflorum.</title>
        <authorList>
            <person name="Chen Y."/>
            <person name="Copetti D."/>
            <person name="Kolliker R."/>
            <person name="Studer B."/>
        </authorList>
    </citation>
    <scope>NUCLEOTIDE SEQUENCE</scope>
    <source>
        <strain evidence="3">02402/16</strain>
        <tissue evidence="3">Leaf</tissue>
    </source>
</reference>
<dbReference type="Proteomes" id="UP001231189">
    <property type="component" value="Unassembled WGS sequence"/>
</dbReference>
<name>A0AAD8RKI8_LOLMU</name>
<dbReference type="InterPro" id="IPR001841">
    <property type="entry name" value="Znf_RING"/>
</dbReference>
<dbReference type="PANTHER" id="PTHR46719:SF26">
    <property type="entry name" value="RING-TYPE DOMAIN-CONTAINING PROTEIN"/>
    <property type="match status" value="1"/>
</dbReference>
<comment type="caution">
    <text evidence="3">The sequence shown here is derived from an EMBL/GenBank/DDBJ whole genome shotgun (WGS) entry which is preliminary data.</text>
</comment>
<evidence type="ECO:0000256" key="1">
    <source>
        <dbReference type="PROSITE-ProRule" id="PRU00175"/>
    </source>
</evidence>
<dbReference type="PANTHER" id="PTHR46719">
    <property type="entry name" value="TRANSCRIPTION FACTOR C2H2 FAMILY-RELATED"/>
    <property type="match status" value="1"/>
</dbReference>
<dbReference type="AlphaFoldDB" id="A0AAD8RKI8"/>
<keyword evidence="1" id="KW-0863">Zinc-finger</keyword>
<sequence>MEFDKKRDGASCDHVQRQRVDWRLHAALVVLSLVTFFCSNRRRAVHTSSLQRSAVDDVELGHRRPCASAAAAGLEEAVLAAFPTEVYSSSIRHRVAAPGDERTKEEAAADDETTCAVCLAAYSDGDELRRLPGCAHAFHRACVEQWLRRRPSCPLCRMPPTASASTDTQPSEES</sequence>
<evidence type="ECO:0000313" key="4">
    <source>
        <dbReference type="Proteomes" id="UP001231189"/>
    </source>
</evidence>
<dbReference type="GO" id="GO:0008270">
    <property type="term" value="F:zinc ion binding"/>
    <property type="evidence" value="ECO:0007669"/>
    <property type="project" value="UniProtKB-KW"/>
</dbReference>
<evidence type="ECO:0000313" key="3">
    <source>
        <dbReference type="EMBL" id="KAK1626753.1"/>
    </source>
</evidence>
<dbReference type="SMART" id="SM00184">
    <property type="entry name" value="RING"/>
    <property type="match status" value="1"/>
</dbReference>
<dbReference type="SUPFAM" id="SSF57850">
    <property type="entry name" value="RING/U-box"/>
    <property type="match status" value="1"/>
</dbReference>
<gene>
    <name evidence="3" type="ORF">QYE76_001068</name>
</gene>
<proteinExistence type="predicted"/>
<dbReference type="Gene3D" id="3.30.40.10">
    <property type="entry name" value="Zinc/RING finger domain, C3HC4 (zinc finger)"/>
    <property type="match status" value="1"/>
</dbReference>
<keyword evidence="1" id="KW-0862">Zinc</keyword>
<dbReference type="Pfam" id="PF13639">
    <property type="entry name" value="zf-RING_2"/>
    <property type="match status" value="1"/>
</dbReference>
<dbReference type="PROSITE" id="PS50089">
    <property type="entry name" value="ZF_RING_2"/>
    <property type="match status" value="1"/>
</dbReference>
<dbReference type="EMBL" id="JAUUTY010000005">
    <property type="protein sequence ID" value="KAK1626753.1"/>
    <property type="molecule type" value="Genomic_DNA"/>
</dbReference>
<organism evidence="3 4">
    <name type="scientific">Lolium multiflorum</name>
    <name type="common">Italian ryegrass</name>
    <name type="synonym">Lolium perenne subsp. multiflorum</name>
    <dbReference type="NCBI Taxonomy" id="4521"/>
    <lineage>
        <taxon>Eukaryota</taxon>
        <taxon>Viridiplantae</taxon>
        <taxon>Streptophyta</taxon>
        <taxon>Embryophyta</taxon>
        <taxon>Tracheophyta</taxon>
        <taxon>Spermatophyta</taxon>
        <taxon>Magnoliopsida</taxon>
        <taxon>Liliopsida</taxon>
        <taxon>Poales</taxon>
        <taxon>Poaceae</taxon>
        <taxon>BOP clade</taxon>
        <taxon>Pooideae</taxon>
        <taxon>Poodae</taxon>
        <taxon>Poeae</taxon>
        <taxon>Poeae Chloroplast Group 2 (Poeae type)</taxon>
        <taxon>Loliodinae</taxon>
        <taxon>Loliinae</taxon>
        <taxon>Lolium</taxon>
    </lineage>
</organism>
<protein>
    <recommendedName>
        <fullName evidence="2">RING-type domain-containing protein</fullName>
    </recommendedName>
</protein>
<dbReference type="InterPro" id="IPR045899">
    <property type="entry name" value="ATL71-like"/>
</dbReference>
<feature type="domain" description="RING-type" evidence="2">
    <location>
        <begin position="115"/>
        <end position="157"/>
    </location>
</feature>
<dbReference type="CDD" id="cd16461">
    <property type="entry name" value="RING-H2_EL5-like"/>
    <property type="match status" value="1"/>
</dbReference>
<evidence type="ECO:0000259" key="2">
    <source>
        <dbReference type="PROSITE" id="PS50089"/>
    </source>
</evidence>
<dbReference type="InterPro" id="IPR013083">
    <property type="entry name" value="Znf_RING/FYVE/PHD"/>
</dbReference>
<keyword evidence="4" id="KW-1185">Reference proteome</keyword>